<dbReference type="EMBL" id="CM044701">
    <property type="protein sequence ID" value="KAI5680697.1"/>
    <property type="molecule type" value="Genomic_DNA"/>
</dbReference>
<protein>
    <submittedName>
        <fullName evidence="1">Uncharacterized protein</fullName>
    </submittedName>
</protein>
<accession>A0ACC0C776</accession>
<comment type="caution">
    <text evidence="1">The sequence shown here is derived from an EMBL/GenBank/DDBJ whole genome shotgun (WGS) entry which is preliminary data.</text>
</comment>
<keyword evidence="2" id="KW-1185">Reference proteome</keyword>
<sequence length="139" mass="15876">MHRLAKGVLSPVLPEDPGMTLTSAPKVTVTKGQRKTNSTKRDKSYWEHWFWFRSSDLDLVRVPLGEADRHRLLGVRVEGVVVDEIVYLYHMDAHCPLYTCNANIIVVIESVVGKSLNWTGLQIGTRDMLEHIHQEIPFI</sequence>
<reference evidence="2" key="1">
    <citation type="journal article" date="2023" name="Nat. Plants">
        <title>Single-cell RNA sequencing provides a high-resolution roadmap for understanding the multicellular compartmentation of specialized metabolism.</title>
        <authorList>
            <person name="Sun S."/>
            <person name="Shen X."/>
            <person name="Li Y."/>
            <person name="Li Y."/>
            <person name="Wang S."/>
            <person name="Li R."/>
            <person name="Zhang H."/>
            <person name="Shen G."/>
            <person name="Guo B."/>
            <person name="Wei J."/>
            <person name="Xu J."/>
            <person name="St-Pierre B."/>
            <person name="Chen S."/>
            <person name="Sun C."/>
        </authorList>
    </citation>
    <scope>NUCLEOTIDE SEQUENCE [LARGE SCALE GENOMIC DNA]</scope>
</reference>
<proteinExistence type="predicted"/>
<evidence type="ECO:0000313" key="1">
    <source>
        <dbReference type="EMBL" id="KAI5680697.1"/>
    </source>
</evidence>
<gene>
    <name evidence="1" type="ORF">M9H77_01924</name>
</gene>
<dbReference type="Proteomes" id="UP001060085">
    <property type="component" value="Linkage Group LG01"/>
</dbReference>
<name>A0ACC0C776_CATRO</name>
<organism evidence="1 2">
    <name type="scientific">Catharanthus roseus</name>
    <name type="common">Madagascar periwinkle</name>
    <name type="synonym">Vinca rosea</name>
    <dbReference type="NCBI Taxonomy" id="4058"/>
    <lineage>
        <taxon>Eukaryota</taxon>
        <taxon>Viridiplantae</taxon>
        <taxon>Streptophyta</taxon>
        <taxon>Embryophyta</taxon>
        <taxon>Tracheophyta</taxon>
        <taxon>Spermatophyta</taxon>
        <taxon>Magnoliopsida</taxon>
        <taxon>eudicotyledons</taxon>
        <taxon>Gunneridae</taxon>
        <taxon>Pentapetalae</taxon>
        <taxon>asterids</taxon>
        <taxon>lamiids</taxon>
        <taxon>Gentianales</taxon>
        <taxon>Apocynaceae</taxon>
        <taxon>Rauvolfioideae</taxon>
        <taxon>Vinceae</taxon>
        <taxon>Catharanthinae</taxon>
        <taxon>Catharanthus</taxon>
    </lineage>
</organism>
<evidence type="ECO:0000313" key="2">
    <source>
        <dbReference type="Proteomes" id="UP001060085"/>
    </source>
</evidence>